<sequence>MHAPSSSRLTPSGVLATARAYPFSTFLTVGLLYVALWLTWRIVDWAVIEATWQAGDRAGCNPEGACWAFILNRLPQFTFGFYPEAERWRAWIVLLAPPALLLLAMAPDFKGRRWIIAGGFIAYPVAALALLSGGSLGLSHVPSDQWGGLLLTMIVGIGAFVLSFPLAILLALARLSKLPALRWLTIGFIDFWRGMPLVAVLFMSVIMLPLFLPPGFEISRPGLALTGLTLYSSAYLAEVIRGGLQSVGRGQTEAALALSFGFWRTQTYIVMPQALRAVLPGIVNSVIALFKDTTYVMIVGLFDLLNIVTAALSDARWLGLATEGYVFVGVIYWLFCFVLSHVSSRLEAQQSRVVRQDQILTGSTQ</sequence>
<protein>
    <submittedName>
        <fullName evidence="1">Amino acid ABC transporter permease</fullName>
    </submittedName>
</protein>
<evidence type="ECO:0000313" key="1">
    <source>
        <dbReference type="EMBL" id="MBK1864977.1"/>
    </source>
</evidence>
<dbReference type="EMBL" id="JAENHL010000004">
    <property type="protein sequence ID" value="MBK1864977.1"/>
    <property type="molecule type" value="Genomic_DNA"/>
</dbReference>
<comment type="caution">
    <text evidence="1">The sequence shown here is derived from an EMBL/GenBank/DDBJ whole genome shotgun (WGS) entry which is preliminary data.</text>
</comment>
<keyword evidence="2" id="KW-1185">Reference proteome</keyword>
<dbReference type="Proteomes" id="UP000616151">
    <property type="component" value="Unassembled WGS sequence"/>
</dbReference>
<reference evidence="1" key="1">
    <citation type="submission" date="2021-01" db="EMBL/GenBank/DDBJ databases">
        <authorList>
            <person name="Sun Q."/>
        </authorList>
    </citation>
    <scope>NUCLEOTIDE SEQUENCE</scope>
    <source>
        <strain evidence="1">YIM B02566</strain>
    </source>
</reference>
<name>A0ACC5QX76_9HYPH</name>
<organism evidence="1 2">
    <name type="scientific">Taklimakanibacter albus</name>
    <dbReference type="NCBI Taxonomy" id="2800327"/>
    <lineage>
        <taxon>Bacteria</taxon>
        <taxon>Pseudomonadati</taxon>
        <taxon>Pseudomonadota</taxon>
        <taxon>Alphaproteobacteria</taxon>
        <taxon>Hyphomicrobiales</taxon>
        <taxon>Aestuariivirgaceae</taxon>
        <taxon>Taklimakanibacter</taxon>
    </lineage>
</organism>
<gene>
    <name evidence="1" type="ORF">JHL16_01320</name>
</gene>
<accession>A0ACC5QX76</accession>
<proteinExistence type="predicted"/>
<evidence type="ECO:0000313" key="2">
    <source>
        <dbReference type="Proteomes" id="UP000616151"/>
    </source>
</evidence>